<dbReference type="EMBL" id="NOKQ01000119">
    <property type="protein sequence ID" value="OZS79500.1"/>
    <property type="molecule type" value="Genomic_DNA"/>
</dbReference>
<accession>A0A264W7E0</accession>
<keyword evidence="2" id="KW-1185">Reference proteome</keyword>
<evidence type="ECO:0000313" key="1">
    <source>
        <dbReference type="EMBL" id="OZS79500.1"/>
    </source>
</evidence>
<comment type="caution">
    <text evidence="1">The sequence shown here is derived from an EMBL/GenBank/DDBJ whole genome shotgun (WGS) entry which is preliminary data.</text>
</comment>
<sequence>MYVKAEKSNYQIAISSLTDARGDHYDGVNAIYRLAAQVPIPAGTSPGGMQRVIKRLVKDLSVQKVLANRISVHKDFLEIDFYPRGFQMVMTRGQYAGLQLEFAKFLDQTGISGIAIQDGSYMDDPEDSVKSVCNDLINFFPEFNSKCFGAKKNEPIEIINCSSFELYGEVA</sequence>
<dbReference type="RefSeq" id="WP_094941351.1">
    <property type="nucleotide sequence ID" value="NZ_NOKQ01000119.1"/>
</dbReference>
<gene>
    <name evidence="1" type="ORF">CF394_00600</name>
</gene>
<dbReference type="OrthoDB" id="2869175at2"/>
<dbReference type="AlphaFoldDB" id="A0A264W7E0"/>
<dbReference type="Proteomes" id="UP000217065">
    <property type="component" value="Unassembled WGS sequence"/>
</dbReference>
<reference evidence="1 2" key="1">
    <citation type="submission" date="2017-07" db="EMBL/GenBank/DDBJ databases">
        <title>Tetzosporium hominis gen.nov. sp.nov.</title>
        <authorList>
            <person name="Tetz G."/>
            <person name="Tetz V."/>
        </authorList>
    </citation>
    <scope>NUCLEOTIDE SEQUENCE [LARGE SCALE GENOMIC DNA]</scope>
    <source>
        <strain evidence="1 2">VT-49</strain>
    </source>
</reference>
<name>A0A264W7E0_9BACL</name>
<proteinExistence type="predicted"/>
<protein>
    <submittedName>
        <fullName evidence="1">Uncharacterized protein</fullName>
    </submittedName>
</protein>
<organism evidence="1 2">
    <name type="scientific">Tetzosporium hominis</name>
    <dbReference type="NCBI Taxonomy" id="2020506"/>
    <lineage>
        <taxon>Bacteria</taxon>
        <taxon>Bacillati</taxon>
        <taxon>Bacillota</taxon>
        <taxon>Bacilli</taxon>
        <taxon>Bacillales</taxon>
        <taxon>Caryophanaceae</taxon>
        <taxon>Tetzosporium</taxon>
    </lineage>
</organism>
<evidence type="ECO:0000313" key="2">
    <source>
        <dbReference type="Proteomes" id="UP000217065"/>
    </source>
</evidence>